<proteinExistence type="predicted"/>
<reference evidence="1 2" key="1">
    <citation type="submission" date="2018-06" db="EMBL/GenBank/DDBJ databases">
        <title>A transcriptomic atlas of mushroom development highlights an independent origin of complex multicellularity.</title>
        <authorList>
            <consortium name="DOE Joint Genome Institute"/>
            <person name="Krizsan K."/>
            <person name="Almasi E."/>
            <person name="Merenyi Z."/>
            <person name="Sahu N."/>
            <person name="Viragh M."/>
            <person name="Koszo T."/>
            <person name="Mondo S."/>
            <person name="Kiss B."/>
            <person name="Balint B."/>
            <person name="Kues U."/>
            <person name="Barry K."/>
            <person name="Hegedus J.C."/>
            <person name="Henrissat B."/>
            <person name="Johnson J."/>
            <person name="Lipzen A."/>
            <person name="Ohm R."/>
            <person name="Nagy I."/>
            <person name="Pangilinan J."/>
            <person name="Yan J."/>
            <person name="Xiong Y."/>
            <person name="Grigoriev I.V."/>
            <person name="Hibbett D.S."/>
            <person name="Nagy L.G."/>
        </authorList>
    </citation>
    <scope>NUCLEOTIDE SEQUENCE [LARGE SCALE GENOMIC DNA]</scope>
    <source>
        <strain evidence="1 2">SZMC22713</strain>
    </source>
</reference>
<dbReference type="VEuPathDB" id="FungiDB:BD410DRAFT_119746"/>
<protein>
    <submittedName>
        <fullName evidence="1">Uncharacterized protein</fullName>
    </submittedName>
</protein>
<name>A0A4Y7Q9Q6_9AGAM</name>
<evidence type="ECO:0000313" key="2">
    <source>
        <dbReference type="Proteomes" id="UP000294933"/>
    </source>
</evidence>
<sequence length="110" mass="12096">MPRGPTTYWETYDAQLSHIGRGVALWHPGPYEGDDGQVTPIRLGDVGYMMQGRFVTLFNVSEASRPNGPNPCDPYPESKLLDVLPIRSSEKSFTSKSVKATVVDLDVADP</sequence>
<organism evidence="1 2">
    <name type="scientific">Rickenella mellea</name>
    <dbReference type="NCBI Taxonomy" id="50990"/>
    <lineage>
        <taxon>Eukaryota</taxon>
        <taxon>Fungi</taxon>
        <taxon>Dikarya</taxon>
        <taxon>Basidiomycota</taxon>
        <taxon>Agaricomycotina</taxon>
        <taxon>Agaricomycetes</taxon>
        <taxon>Hymenochaetales</taxon>
        <taxon>Rickenellaceae</taxon>
        <taxon>Rickenella</taxon>
    </lineage>
</organism>
<dbReference type="EMBL" id="ML170167">
    <property type="protein sequence ID" value="TDL24397.1"/>
    <property type="molecule type" value="Genomic_DNA"/>
</dbReference>
<dbReference type="AlphaFoldDB" id="A0A4Y7Q9Q6"/>
<gene>
    <name evidence="1" type="ORF">BD410DRAFT_119746</name>
</gene>
<evidence type="ECO:0000313" key="1">
    <source>
        <dbReference type="EMBL" id="TDL24397.1"/>
    </source>
</evidence>
<dbReference type="Proteomes" id="UP000294933">
    <property type="component" value="Unassembled WGS sequence"/>
</dbReference>
<accession>A0A4Y7Q9Q6</accession>
<dbReference type="OrthoDB" id="2662290at2759"/>
<keyword evidence="2" id="KW-1185">Reference proteome</keyword>